<organism evidence="1 2">
    <name type="scientific">Neisseria wadsworthii 9715</name>
    <dbReference type="NCBI Taxonomy" id="1030841"/>
    <lineage>
        <taxon>Bacteria</taxon>
        <taxon>Pseudomonadati</taxon>
        <taxon>Pseudomonadota</taxon>
        <taxon>Betaproteobacteria</taxon>
        <taxon>Neisseriales</taxon>
        <taxon>Neisseriaceae</taxon>
        <taxon>Neisseria</taxon>
    </lineage>
</organism>
<proteinExistence type="predicted"/>
<comment type="caution">
    <text evidence="1">The sequence shown here is derived from an EMBL/GenBank/DDBJ whole genome shotgun (WGS) entry which is preliminary data.</text>
</comment>
<dbReference type="STRING" id="1030841.HMPREF9370_0513"/>
<gene>
    <name evidence="1" type="ORF">HMPREF9370_0513</name>
</gene>
<name>G4CN54_9NEIS</name>
<protein>
    <submittedName>
        <fullName evidence="1">Uncharacterized protein</fullName>
    </submittedName>
</protein>
<dbReference type="HOGENOM" id="CLU_3101344_0_0_4"/>
<dbReference type="AlphaFoldDB" id="G4CN54"/>
<dbReference type="Proteomes" id="UP000005336">
    <property type="component" value="Unassembled WGS sequence"/>
</dbReference>
<keyword evidence="2" id="KW-1185">Reference proteome</keyword>
<dbReference type="EMBL" id="AGAZ01000023">
    <property type="protein sequence ID" value="EGZ50293.1"/>
    <property type="molecule type" value="Genomic_DNA"/>
</dbReference>
<evidence type="ECO:0000313" key="1">
    <source>
        <dbReference type="EMBL" id="EGZ50293.1"/>
    </source>
</evidence>
<accession>G4CN54</accession>
<evidence type="ECO:0000313" key="2">
    <source>
        <dbReference type="Proteomes" id="UP000005336"/>
    </source>
</evidence>
<reference evidence="1 2" key="1">
    <citation type="submission" date="2011-06" db="EMBL/GenBank/DDBJ databases">
        <authorList>
            <person name="Muzny D."/>
            <person name="Qin X."/>
            <person name="Deng J."/>
            <person name="Jiang H."/>
            <person name="Liu Y."/>
            <person name="Qu J."/>
            <person name="Song X.-Z."/>
            <person name="Zhang L."/>
            <person name="Thornton R."/>
            <person name="Coyle M."/>
            <person name="Francisco L."/>
            <person name="Jackson L."/>
            <person name="Javaid M."/>
            <person name="Korchina V."/>
            <person name="Kovar C."/>
            <person name="Mata R."/>
            <person name="Mathew T."/>
            <person name="Ngo R."/>
            <person name="Nguyen L."/>
            <person name="Nguyen N."/>
            <person name="Okwuonu G."/>
            <person name="Ongeri F."/>
            <person name="Pham C."/>
            <person name="Simmons D."/>
            <person name="Wilczek-Boney K."/>
            <person name="Hale W."/>
            <person name="Jakkamsetti A."/>
            <person name="Pham P."/>
            <person name="Ruth R."/>
            <person name="San Lucas F."/>
            <person name="Warren J."/>
            <person name="Zhang J."/>
            <person name="Zhao Z."/>
            <person name="Zhou C."/>
            <person name="Zhu D."/>
            <person name="Lee S."/>
            <person name="Bess C."/>
            <person name="Blankenburg K."/>
            <person name="Forbes L."/>
            <person name="Fu Q."/>
            <person name="Gubbala S."/>
            <person name="Hirani K."/>
            <person name="Jayaseelan J.C."/>
            <person name="Lara F."/>
            <person name="Munidasa M."/>
            <person name="Palculict T."/>
            <person name="Patil S."/>
            <person name="Pu L.-L."/>
            <person name="Saada N."/>
            <person name="Tang L."/>
            <person name="Weissenberger G."/>
            <person name="Zhu Y."/>
            <person name="Hemphill L."/>
            <person name="Shang Y."/>
            <person name="Youmans B."/>
            <person name="Ayvaz T."/>
            <person name="Ross M."/>
            <person name="Santibanez J."/>
            <person name="Aqrawi P."/>
            <person name="Gross S."/>
            <person name="Joshi V."/>
            <person name="Fowler G."/>
            <person name="Nazareth L."/>
            <person name="Reid J."/>
            <person name="Worley K."/>
            <person name="Petrosino J."/>
            <person name="Highlander S."/>
            <person name="Gibbs R."/>
        </authorList>
    </citation>
    <scope>NUCLEOTIDE SEQUENCE [LARGE SCALE GENOMIC DNA]</scope>
    <source>
        <strain evidence="1 2">9715</strain>
    </source>
</reference>
<sequence length="51" mass="5923">MQTETGNDYCLFFYLNAKDFLVLEPKIPRHLAMKKLAGHIKTATFTVYETI</sequence>
<dbReference type="PATRIC" id="fig|1030841.3.peg.501"/>